<comment type="caution">
    <text evidence="5">The sequence shown here is derived from an EMBL/GenBank/DDBJ whole genome shotgun (WGS) entry which is preliminary data.</text>
</comment>
<proteinExistence type="predicted"/>
<keyword evidence="3" id="KW-0804">Transcription</keyword>
<reference evidence="5 6" key="1">
    <citation type="submission" date="2019-02" db="EMBL/GenBank/DDBJ databases">
        <title>Sequencing the genomes of 1000 actinobacteria strains.</title>
        <authorList>
            <person name="Klenk H.-P."/>
        </authorList>
    </citation>
    <scope>NUCLEOTIDE SEQUENCE [LARGE SCALE GENOMIC DNA]</scope>
    <source>
        <strain evidence="5 6">DSM 45612</strain>
    </source>
</reference>
<dbReference type="InterPro" id="IPR002577">
    <property type="entry name" value="HTH_HxlR"/>
</dbReference>
<dbReference type="InterPro" id="IPR036390">
    <property type="entry name" value="WH_DNA-bd_sf"/>
</dbReference>
<evidence type="ECO:0000256" key="1">
    <source>
        <dbReference type="ARBA" id="ARBA00023015"/>
    </source>
</evidence>
<dbReference type="OrthoDB" id="3293788at2"/>
<dbReference type="PANTHER" id="PTHR33204:SF29">
    <property type="entry name" value="TRANSCRIPTIONAL REGULATOR"/>
    <property type="match status" value="1"/>
</dbReference>
<dbReference type="SUPFAM" id="SSF46785">
    <property type="entry name" value="Winged helix' DNA-binding domain"/>
    <property type="match status" value="1"/>
</dbReference>
<dbReference type="GO" id="GO:0003677">
    <property type="term" value="F:DNA binding"/>
    <property type="evidence" value="ECO:0007669"/>
    <property type="project" value="UniProtKB-KW"/>
</dbReference>
<evidence type="ECO:0000313" key="5">
    <source>
        <dbReference type="EMBL" id="RZU77324.1"/>
    </source>
</evidence>
<evidence type="ECO:0000256" key="3">
    <source>
        <dbReference type="ARBA" id="ARBA00023163"/>
    </source>
</evidence>
<evidence type="ECO:0000313" key="6">
    <source>
        <dbReference type="Proteomes" id="UP000294114"/>
    </source>
</evidence>
<gene>
    <name evidence="5" type="ORF">EV384_6042</name>
</gene>
<evidence type="ECO:0000256" key="2">
    <source>
        <dbReference type="ARBA" id="ARBA00023125"/>
    </source>
</evidence>
<name>A0A4Q8BH27_9ACTN</name>
<feature type="domain" description="HTH hxlR-type" evidence="4">
    <location>
        <begin position="7"/>
        <end position="106"/>
    </location>
</feature>
<dbReference type="AlphaFoldDB" id="A0A4Q8BH27"/>
<dbReference type="Pfam" id="PF01638">
    <property type="entry name" value="HxlR"/>
    <property type="match status" value="1"/>
</dbReference>
<dbReference type="InterPro" id="IPR036388">
    <property type="entry name" value="WH-like_DNA-bd_sf"/>
</dbReference>
<keyword evidence="2" id="KW-0238">DNA-binding</keyword>
<dbReference type="RefSeq" id="WP_130338611.1">
    <property type="nucleotide sequence ID" value="NZ_SHLD01000001.1"/>
</dbReference>
<dbReference type="Gene3D" id="1.10.10.10">
    <property type="entry name" value="Winged helix-like DNA-binding domain superfamily/Winged helix DNA-binding domain"/>
    <property type="match status" value="1"/>
</dbReference>
<protein>
    <submittedName>
        <fullName evidence="5">HxlR family transcriptional regulator</fullName>
    </submittedName>
</protein>
<keyword evidence="1" id="KW-0805">Transcription regulation</keyword>
<dbReference type="PANTHER" id="PTHR33204">
    <property type="entry name" value="TRANSCRIPTIONAL REGULATOR, MARR FAMILY"/>
    <property type="match status" value="1"/>
</dbReference>
<keyword evidence="6" id="KW-1185">Reference proteome</keyword>
<dbReference type="EMBL" id="SHLD01000001">
    <property type="protein sequence ID" value="RZU77324.1"/>
    <property type="molecule type" value="Genomic_DNA"/>
</dbReference>
<organism evidence="5 6">
    <name type="scientific">Micromonospora kangleipakensis</name>
    <dbReference type="NCBI Taxonomy" id="1077942"/>
    <lineage>
        <taxon>Bacteria</taxon>
        <taxon>Bacillati</taxon>
        <taxon>Actinomycetota</taxon>
        <taxon>Actinomycetes</taxon>
        <taxon>Micromonosporales</taxon>
        <taxon>Micromonosporaceae</taxon>
        <taxon>Micromonospora</taxon>
    </lineage>
</organism>
<sequence>MARRYHCAVELAVDVIGGKWRPVILAHLKEGVHRYGELRRRMPDVSEKMLVQRLRELEADGLVARHDLGNPKSPHVEYHLTAEGRTLIPVLDSLHTWGLARAARTHTPSTPHPPTPRVDQEVCVPRPVIPDATS</sequence>
<dbReference type="PROSITE" id="PS51118">
    <property type="entry name" value="HTH_HXLR"/>
    <property type="match status" value="1"/>
</dbReference>
<accession>A0A4Q8BH27</accession>
<dbReference type="Proteomes" id="UP000294114">
    <property type="component" value="Unassembled WGS sequence"/>
</dbReference>
<evidence type="ECO:0000259" key="4">
    <source>
        <dbReference type="PROSITE" id="PS51118"/>
    </source>
</evidence>